<keyword evidence="5 6" id="KW-0472">Membrane</keyword>
<evidence type="ECO:0000313" key="8">
    <source>
        <dbReference type="EMBL" id="MBB3232243.1"/>
    </source>
</evidence>
<keyword evidence="9" id="KW-1185">Reference proteome</keyword>
<evidence type="ECO:0000256" key="5">
    <source>
        <dbReference type="ARBA" id="ARBA00023136"/>
    </source>
</evidence>
<sequence>MKVDPRHSRQALLAGLALLGLVALGLWVYQSGWIDPDRLERLGLRLGPWGPPALAGVMALTVVVGPIPTMVVSVAAGMLYDPLLAFLLSMAGALLGASLSFWIARWVGRAVIERLFHGRVALFPECPQRLLFGMVLLARLIPVLSFALISYAAGLTALTTGRFLVATALGMAPMTLIYVLAGKGIALDSGWAMAVGLVVVGVLIALPRLVDAGWIPVPRRWRTFVDHFRHPR</sequence>
<dbReference type="Proteomes" id="UP000518892">
    <property type="component" value="Unassembled WGS sequence"/>
</dbReference>
<evidence type="ECO:0000256" key="2">
    <source>
        <dbReference type="ARBA" id="ARBA00022475"/>
    </source>
</evidence>
<reference evidence="8 9" key="1">
    <citation type="submission" date="2020-08" db="EMBL/GenBank/DDBJ databases">
        <title>Genomic Encyclopedia of Type Strains, Phase III (KMG-III): the genomes of soil and plant-associated and newly described type strains.</title>
        <authorList>
            <person name="Whitman W."/>
        </authorList>
    </citation>
    <scope>NUCLEOTIDE SEQUENCE [LARGE SCALE GENOMIC DNA]</scope>
    <source>
        <strain evidence="8 9">CECT 7744</strain>
    </source>
</reference>
<feature type="transmembrane region" description="Helical" evidence="6">
    <location>
        <begin position="163"/>
        <end position="185"/>
    </location>
</feature>
<keyword evidence="4 6" id="KW-1133">Transmembrane helix</keyword>
<evidence type="ECO:0000256" key="3">
    <source>
        <dbReference type="ARBA" id="ARBA00022692"/>
    </source>
</evidence>
<evidence type="ECO:0000256" key="6">
    <source>
        <dbReference type="RuleBase" id="RU366058"/>
    </source>
</evidence>
<dbReference type="AlphaFoldDB" id="A0A7W5HME5"/>
<comment type="similarity">
    <text evidence="6">Belongs to the TVP38/TMEM64 family.</text>
</comment>
<feature type="transmembrane region" description="Helical" evidence="6">
    <location>
        <begin position="12"/>
        <end position="33"/>
    </location>
</feature>
<evidence type="ECO:0000259" key="7">
    <source>
        <dbReference type="Pfam" id="PF09335"/>
    </source>
</evidence>
<evidence type="ECO:0000256" key="1">
    <source>
        <dbReference type="ARBA" id="ARBA00004651"/>
    </source>
</evidence>
<feature type="transmembrane region" description="Helical" evidence="6">
    <location>
        <begin position="130"/>
        <end position="151"/>
    </location>
</feature>
<keyword evidence="2 6" id="KW-1003">Cell membrane</keyword>
<dbReference type="InterPro" id="IPR032816">
    <property type="entry name" value="VTT_dom"/>
</dbReference>
<dbReference type="InterPro" id="IPR015414">
    <property type="entry name" value="TMEM64"/>
</dbReference>
<comment type="subcellular location">
    <subcellularLocation>
        <location evidence="1 6">Cell membrane</location>
        <topology evidence="1 6">Multi-pass membrane protein</topology>
    </subcellularLocation>
</comment>
<comment type="caution">
    <text evidence="8">The sequence shown here is derived from an EMBL/GenBank/DDBJ whole genome shotgun (WGS) entry which is preliminary data.</text>
</comment>
<feature type="transmembrane region" description="Helical" evidence="6">
    <location>
        <begin position="191"/>
        <end position="210"/>
    </location>
</feature>
<name>A0A7W5HME5_9GAMM</name>
<keyword evidence="3 6" id="KW-0812">Transmembrane</keyword>
<feature type="transmembrane region" description="Helical" evidence="6">
    <location>
        <begin position="83"/>
        <end position="104"/>
    </location>
</feature>
<organism evidence="8 9">
    <name type="scientific">Halomonas stenophila</name>
    <dbReference type="NCBI Taxonomy" id="795312"/>
    <lineage>
        <taxon>Bacteria</taxon>
        <taxon>Pseudomonadati</taxon>
        <taxon>Pseudomonadota</taxon>
        <taxon>Gammaproteobacteria</taxon>
        <taxon>Oceanospirillales</taxon>
        <taxon>Halomonadaceae</taxon>
        <taxon>Halomonas</taxon>
    </lineage>
</organism>
<dbReference type="GO" id="GO:0005886">
    <property type="term" value="C:plasma membrane"/>
    <property type="evidence" value="ECO:0007669"/>
    <property type="project" value="UniProtKB-SubCell"/>
</dbReference>
<dbReference type="PANTHER" id="PTHR12677">
    <property type="entry name" value="GOLGI APPARATUS MEMBRANE PROTEIN TVP38-RELATED"/>
    <property type="match status" value="1"/>
</dbReference>
<protein>
    <recommendedName>
        <fullName evidence="6">TVP38/TMEM64 family membrane protein</fullName>
    </recommendedName>
</protein>
<evidence type="ECO:0000256" key="4">
    <source>
        <dbReference type="ARBA" id="ARBA00022989"/>
    </source>
</evidence>
<dbReference type="PANTHER" id="PTHR12677:SF59">
    <property type="entry name" value="GOLGI APPARATUS MEMBRANE PROTEIN TVP38-RELATED"/>
    <property type="match status" value="1"/>
</dbReference>
<dbReference type="Pfam" id="PF09335">
    <property type="entry name" value="VTT_dom"/>
    <property type="match status" value="1"/>
</dbReference>
<dbReference type="RefSeq" id="WP_183384690.1">
    <property type="nucleotide sequence ID" value="NZ_JACHXR010000010.1"/>
</dbReference>
<evidence type="ECO:0000313" key="9">
    <source>
        <dbReference type="Proteomes" id="UP000518892"/>
    </source>
</evidence>
<accession>A0A7W5HME5</accession>
<feature type="transmembrane region" description="Helical" evidence="6">
    <location>
        <begin position="53"/>
        <end position="76"/>
    </location>
</feature>
<feature type="domain" description="VTT" evidence="7">
    <location>
        <begin position="67"/>
        <end position="183"/>
    </location>
</feature>
<gene>
    <name evidence="8" type="ORF">FHR97_003111</name>
</gene>
<dbReference type="EMBL" id="JACHXR010000010">
    <property type="protein sequence ID" value="MBB3232243.1"/>
    <property type="molecule type" value="Genomic_DNA"/>
</dbReference>
<proteinExistence type="inferred from homology"/>